<feature type="compositionally biased region" description="Acidic residues" evidence="3">
    <location>
        <begin position="250"/>
        <end position="260"/>
    </location>
</feature>
<comment type="caution">
    <text evidence="4">The sequence shown here is derived from an EMBL/GenBank/DDBJ whole genome shotgun (WGS) entry which is preliminary data.</text>
</comment>
<feature type="region of interest" description="Disordered" evidence="3">
    <location>
        <begin position="82"/>
        <end position="110"/>
    </location>
</feature>
<gene>
    <name evidence="4" type="ORF">BASA50_005980</name>
</gene>
<organism evidence="4 5">
    <name type="scientific">Batrachochytrium salamandrivorans</name>
    <dbReference type="NCBI Taxonomy" id="1357716"/>
    <lineage>
        <taxon>Eukaryota</taxon>
        <taxon>Fungi</taxon>
        <taxon>Fungi incertae sedis</taxon>
        <taxon>Chytridiomycota</taxon>
        <taxon>Chytridiomycota incertae sedis</taxon>
        <taxon>Chytridiomycetes</taxon>
        <taxon>Rhizophydiales</taxon>
        <taxon>Rhizophydiales incertae sedis</taxon>
        <taxon>Batrachochytrium</taxon>
    </lineage>
</organism>
<sequence>MDSTEEIVTPGAAGAFQNPAMLSALQTLPGEVRRRIDALQNLQTKGNQLDAQLRKEVEELEKKYLKLALPLYEKRSKIINGTVEPTDDEAARHNETEEEEEEEPRLPVSKENPVKGIPEFWLTALKNMRYVSELITEDDEPVLAKLVDIKLSYLPTPGFQLSFVFESNEYFSNSVLTKTYYMLESEDLNDGEVVFDRAEGSPIEWKEGKDLSVTVEIKKQRHKATNKTRTVKKTIPKETFFSFFTPPTPPEEDEEDEDNEMNFEEFDERIQLDYEIGETIKEKLIPKAIDWFTGKALEYEDDEDEYDDEDGFEEGFDEDDEEDDDDEESSDAAVARPKNTKNGGAKGPGGDKAPECKQQ</sequence>
<dbReference type="SUPFAM" id="SSF143113">
    <property type="entry name" value="NAP-like"/>
    <property type="match status" value="1"/>
</dbReference>
<comment type="similarity">
    <text evidence="1 2">Belongs to the nucleosome assembly protein (NAP) family.</text>
</comment>
<dbReference type="Pfam" id="PF00956">
    <property type="entry name" value="NAP"/>
    <property type="match status" value="1"/>
</dbReference>
<protein>
    <recommendedName>
        <fullName evidence="6">Nucleosome assembly protein</fullName>
    </recommendedName>
</protein>
<dbReference type="Proteomes" id="UP001648503">
    <property type="component" value="Unassembled WGS sequence"/>
</dbReference>
<dbReference type="InterPro" id="IPR002164">
    <property type="entry name" value="NAP_family"/>
</dbReference>
<accession>A0ABQ8FBJ6</accession>
<evidence type="ECO:0000256" key="2">
    <source>
        <dbReference type="RuleBase" id="RU003876"/>
    </source>
</evidence>
<evidence type="ECO:0000313" key="4">
    <source>
        <dbReference type="EMBL" id="KAH6595186.1"/>
    </source>
</evidence>
<feature type="region of interest" description="Disordered" evidence="3">
    <location>
        <begin position="296"/>
        <end position="359"/>
    </location>
</feature>
<dbReference type="EMBL" id="JAFCIX010000312">
    <property type="protein sequence ID" value="KAH6595186.1"/>
    <property type="molecule type" value="Genomic_DNA"/>
</dbReference>
<evidence type="ECO:0000256" key="1">
    <source>
        <dbReference type="ARBA" id="ARBA00009947"/>
    </source>
</evidence>
<dbReference type="InterPro" id="IPR037231">
    <property type="entry name" value="NAP-like_sf"/>
</dbReference>
<proteinExistence type="inferred from homology"/>
<dbReference type="PANTHER" id="PTHR11875">
    <property type="entry name" value="TESTIS-SPECIFIC Y-ENCODED PROTEIN"/>
    <property type="match status" value="1"/>
</dbReference>
<keyword evidence="5" id="KW-1185">Reference proteome</keyword>
<dbReference type="Gene3D" id="3.30.1120.90">
    <property type="entry name" value="Nucleosome assembly protein"/>
    <property type="match status" value="1"/>
</dbReference>
<dbReference type="Gene3D" id="1.20.5.1500">
    <property type="match status" value="1"/>
</dbReference>
<evidence type="ECO:0008006" key="6">
    <source>
        <dbReference type="Google" id="ProtNLM"/>
    </source>
</evidence>
<evidence type="ECO:0000313" key="5">
    <source>
        <dbReference type="Proteomes" id="UP001648503"/>
    </source>
</evidence>
<evidence type="ECO:0000256" key="3">
    <source>
        <dbReference type="SAM" id="MobiDB-lite"/>
    </source>
</evidence>
<reference evidence="4 5" key="1">
    <citation type="submission" date="2021-02" db="EMBL/GenBank/DDBJ databases">
        <title>Variation within the Batrachochytrium salamandrivorans European outbreak.</title>
        <authorList>
            <person name="Kelly M."/>
            <person name="Pasmans F."/>
            <person name="Shea T.P."/>
            <person name="Munoz J.F."/>
            <person name="Carranza S."/>
            <person name="Cuomo C.A."/>
            <person name="Martel A."/>
        </authorList>
    </citation>
    <scope>NUCLEOTIDE SEQUENCE [LARGE SCALE GENOMIC DNA]</scope>
    <source>
        <strain evidence="4 5">AMFP18/2</strain>
    </source>
</reference>
<feature type="region of interest" description="Disordered" evidence="3">
    <location>
        <begin position="241"/>
        <end position="260"/>
    </location>
</feature>
<name>A0ABQ8FBJ6_9FUNG</name>
<feature type="compositionally biased region" description="Acidic residues" evidence="3">
    <location>
        <begin position="299"/>
        <end position="330"/>
    </location>
</feature>